<dbReference type="InterPro" id="IPR015590">
    <property type="entry name" value="Aldehyde_DH_dom"/>
</dbReference>
<sequence>MTAYEDALAGRLWVGGEWRDASGGENLSVDDPGNGEHLADVADGTVDDGIAAIDAAEGAAEDWAATTPRERGEILRKSWELLTAQREDIGKLIARESGKALTEALGEVDYGAEFLRWFSEEACRASGSFANAPSGAYNIITQLQPVGISVLVTPWNFPLAMATRKIGPALAAGCTTVLKPASATPLTSYAMAAIFAEAGVPAGVVNVVTTSDSKAVVGAMLDDRRTRKMSFTGSTEVGRGLLKQAAGNILKTSMELGGNAPFVVAEDADMDVALDSAMIAKLRNGGQSCVAANRFIVHASRVDEFCEGFAGRMRQVKVGYALDPGIELGALISPDAVDGILELIADAQDNGATVVCGGERIGEGAFMQPTLLRDVPPDARCMTEEIFGPVAPVTTFETFDEAMELANNTEFGLVSFIQTSDMKLGLQFADRVESGMVGINRGVVSDPAAPFGGWKQSGLGREGGHEGLLEYLETKYVAASW</sequence>
<organism evidence="5 6">
    <name type="scientific">Ammonicoccus fulvus</name>
    <dbReference type="NCBI Taxonomy" id="3138240"/>
    <lineage>
        <taxon>Bacteria</taxon>
        <taxon>Bacillati</taxon>
        <taxon>Actinomycetota</taxon>
        <taxon>Actinomycetes</taxon>
        <taxon>Propionibacteriales</taxon>
        <taxon>Propionibacteriaceae</taxon>
        <taxon>Ammonicoccus</taxon>
    </lineage>
</organism>
<dbReference type="PROSITE" id="PS00070">
    <property type="entry name" value="ALDEHYDE_DEHYDR_CYS"/>
    <property type="match status" value="1"/>
</dbReference>
<reference evidence="5 6" key="1">
    <citation type="submission" date="2024-04" db="EMBL/GenBank/DDBJ databases">
        <title>Isolation of an actinomycete strain from pig manure.</title>
        <authorList>
            <person name="Gong T."/>
            <person name="Yu Z."/>
            <person name="An M."/>
            <person name="Wei C."/>
            <person name="Yang W."/>
            <person name="Liu L."/>
        </authorList>
    </citation>
    <scope>NUCLEOTIDE SEQUENCE [LARGE SCALE GENOMIC DNA]</scope>
    <source>
        <strain evidence="5 6">ZF39</strain>
    </source>
</reference>
<dbReference type="Gene3D" id="3.40.605.10">
    <property type="entry name" value="Aldehyde Dehydrogenase, Chain A, domain 1"/>
    <property type="match status" value="1"/>
</dbReference>
<name>A0ABZ3FV53_9ACTN</name>
<evidence type="ECO:0000256" key="1">
    <source>
        <dbReference type="ARBA" id="ARBA00023002"/>
    </source>
</evidence>
<dbReference type="InterPro" id="IPR029510">
    <property type="entry name" value="Ald_DH_CS_GLU"/>
</dbReference>
<dbReference type="InterPro" id="IPR050740">
    <property type="entry name" value="Aldehyde_DH_Superfamily"/>
</dbReference>
<dbReference type="InterPro" id="IPR016161">
    <property type="entry name" value="Ald_DH/histidinol_DH"/>
</dbReference>
<dbReference type="Pfam" id="PF00171">
    <property type="entry name" value="Aldedh"/>
    <property type="match status" value="1"/>
</dbReference>
<dbReference type="InterPro" id="IPR016162">
    <property type="entry name" value="Ald_DH_N"/>
</dbReference>
<gene>
    <name evidence="5" type="ORF">AADG42_15775</name>
</gene>
<dbReference type="RefSeq" id="WP_425310131.1">
    <property type="nucleotide sequence ID" value="NZ_CP154795.1"/>
</dbReference>
<protein>
    <submittedName>
        <fullName evidence="5">NAD-dependent succinate-semialdehyde dehydrogenase</fullName>
        <ecNumber evidence="5">1.2.1.-</ecNumber>
    </submittedName>
</protein>
<evidence type="ECO:0000313" key="6">
    <source>
        <dbReference type="Proteomes" id="UP001442841"/>
    </source>
</evidence>
<dbReference type="SUPFAM" id="SSF53720">
    <property type="entry name" value="ALDH-like"/>
    <property type="match status" value="1"/>
</dbReference>
<evidence type="ECO:0000259" key="4">
    <source>
        <dbReference type="Pfam" id="PF00171"/>
    </source>
</evidence>
<dbReference type="Proteomes" id="UP001442841">
    <property type="component" value="Chromosome"/>
</dbReference>
<dbReference type="GO" id="GO:0016491">
    <property type="term" value="F:oxidoreductase activity"/>
    <property type="evidence" value="ECO:0007669"/>
    <property type="project" value="UniProtKB-KW"/>
</dbReference>
<evidence type="ECO:0000256" key="3">
    <source>
        <dbReference type="RuleBase" id="RU003345"/>
    </source>
</evidence>
<comment type="similarity">
    <text evidence="3">Belongs to the aldehyde dehydrogenase family.</text>
</comment>
<keyword evidence="6" id="KW-1185">Reference proteome</keyword>
<dbReference type="PANTHER" id="PTHR43353:SF5">
    <property type="entry name" value="SUCCINATE-SEMIALDEHYDE DEHYDROGENASE, MITOCHONDRIAL"/>
    <property type="match status" value="1"/>
</dbReference>
<feature type="domain" description="Aldehyde dehydrogenase" evidence="4">
    <location>
        <begin position="18"/>
        <end position="477"/>
    </location>
</feature>
<evidence type="ECO:0000256" key="2">
    <source>
        <dbReference type="PROSITE-ProRule" id="PRU10007"/>
    </source>
</evidence>
<dbReference type="EMBL" id="CP154795">
    <property type="protein sequence ID" value="XAN08702.1"/>
    <property type="molecule type" value="Genomic_DNA"/>
</dbReference>
<dbReference type="InterPro" id="IPR016160">
    <property type="entry name" value="Ald_DH_CS_CYS"/>
</dbReference>
<dbReference type="Gene3D" id="3.40.309.10">
    <property type="entry name" value="Aldehyde Dehydrogenase, Chain A, domain 2"/>
    <property type="match status" value="1"/>
</dbReference>
<dbReference type="PANTHER" id="PTHR43353">
    <property type="entry name" value="SUCCINATE-SEMIALDEHYDE DEHYDROGENASE, MITOCHONDRIAL"/>
    <property type="match status" value="1"/>
</dbReference>
<keyword evidence="1 3" id="KW-0560">Oxidoreductase</keyword>
<proteinExistence type="inferred from homology"/>
<dbReference type="InterPro" id="IPR016163">
    <property type="entry name" value="Ald_DH_C"/>
</dbReference>
<accession>A0ABZ3FV53</accession>
<evidence type="ECO:0000313" key="5">
    <source>
        <dbReference type="EMBL" id="XAN08702.1"/>
    </source>
</evidence>
<feature type="active site" evidence="2">
    <location>
        <position position="255"/>
    </location>
</feature>
<dbReference type="EC" id="1.2.1.-" evidence="5"/>
<dbReference type="CDD" id="cd07103">
    <property type="entry name" value="ALDH_F5_SSADH_GabD"/>
    <property type="match status" value="1"/>
</dbReference>
<dbReference type="PROSITE" id="PS00687">
    <property type="entry name" value="ALDEHYDE_DEHYDR_GLU"/>
    <property type="match status" value="1"/>
</dbReference>